<dbReference type="InterPro" id="IPR001851">
    <property type="entry name" value="ABC_transp_permease"/>
</dbReference>
<comment type="subcellular location">
    <subcellularLocation>
        <location evidence="1">Cell membrane</location>
        <topology evidence="1">Multi-pass membrane protein</topology>
    </subcellularLocation>
</comment>
<dbReference type="GO" id="GO:0022857">
    <property type="term" value="F:transmembrane transporter activity"/>
    <property type="evidence" value="ECO:0007669"/>
    <property type="project" value="InterPro"/>
</dbReference>
<comment type="caution">
    <text evidence="7">The sequence shown here is derived from an EMBL/GenBank/DDBJ whole genome shotgun (WGS) entry which is preliminary data.</text>
</comment>
<organism evidence="7 8">
    <name type="scientific">Scrofimicrobium canadense</name>
    <dbReference type="NCBI Taxonomy" id="2652290"/>
    <lineage>
        <taxon>Bacteria</taxon>
        <taxon>Bacillati</taxon>
        <taxon>Actinomycetota</taxon>
        <taxon>Actinomycetes</taxon>
        <taxon>Actinomycetales</taxon>
        <taxon>Actinomycetaceae</taxon>
        <taxon>Scrofimicrobium</taxon>
    </lineage>
</organism>
<evidence type="ECO:0000313" key="7">
    <source>
        <dbReference type="EMBL" id="MSS83531.1"/>
    </source>
</evidence>
<evidence type="ECO:0000256" key="6">
    <source>
        <dbReference type="SAM" id="Phobius"/>
    </source>
</evidence>
<keyword evidence="4 6" id="KW-1133">Transmembrane helix</keyword>
<keyword evidence="5 6" id="KW-0472">Membrane</keyword>
<dbReference type="AlphaFoldDB" id="A0A6N7W2A2"/>
<dbReference type="CDD" id="cd06574">
    <property type="entry name" value="TM_PBP1_branched-chain-AA_like"/>
    <property type="match status" value="1"/>
</dbReference>
<sequence length="309" mass="32349">MIGAIELGLLYAMMALGVYLTFRILEFADLTVDGSFTTGAAIAAVAIVGGVNPWLAVLFAFLGGMVAGTVTGLLNTKGNIDGLLAGILTQIGLYSINLRIMGTANISLLREPTLMSGLKDAELLGTWWAVGIFLFLALFVLAAVIWFLHTNVGLAMRATGDNPEMISSFGASIDGMKILGLALSNGMVAVSGALVAQYQGYADIGMGIGMIVAGLASVIIGQAIFGRLTILRAATAVVVGAVLYRLVIYAALLVGLDPNDMKLVSAVIVVLALLIPQIKLFKRVPKRFRSATEVEVRDSATVGSIEREA</sequence>
<keyword evidence="3 6" id="KW-0812">Transmembrane</keyword>
<feature type="transmembrane region" description="Helical" evidence="6">
    <location>
        <begin position="83"/>
        <end position="106"/>
    </location>
</feature>
<evidence type="ECO:0000256" key="1">
    <source>
        <dbReference type="ARBA" id="ARBA00004651"/>
    </source>
</evidence>
<dbReference type="GO" id="GO:0005886">
    <property type="term" value="C:plasma membrane"/>
    <property type="evidence" value="ECO:0007669"/>
    <property type="project" value="UniProtKB-SubCell"/>
</dbReference>
<evidence type="ECO:0000256" key="4">
    <source>
        <dbReference type="ARBA" id="ARBA00022989"/>
    </source>
</evidence>
<dbReference type="Pfam" id="PF02653">
    <property type="entry name" value="BPD_transp_2"/>
    <property type="match status" value="1"/>
</dbReference>
<dbReference type="PANTHER" id="PTHR32196:SF69">
    <property type="entry name" value="BRANCHED-CHAIN AMINO ACID TRANSPORT SYSTEM, PERMEASE PROTEIN"/>
    <property type="match status" value="1"/>
</dbReference>
<evidence type="ECO:0000256" key="5">
    <source>
        <dbReference type="ARBA" id="ARBA00023136"/>
    </source>
</evidence>
<evidence type="ECO:0000256" key="2">
    <source>
        <dbReference type="ARBA" id="ARBA00022475"/>
    </source>
</evidence>
<dbReference type="Proteomes" id="UP000470875">
    <property type="component" value="Unassembled WGS sequence"/>
</dbReference>
<evidence type="ECO:0000313" key="8">
    <source>
        <dbReference type="Proteomes" id="UP000470875"/>
    </source>
</evidence>
<feature type="transmembrane region" description="Helical" evidence="6">
    <location>
        <begin position="204"/>
        <end position="225"/>
    </location>
</feature>
<feature type="transmembrane region" description="Helical" evidence="6">
    <location>
        <begin position="262"/>
        <end position="281"/>
    </location>
</feature>
<feature type="transmembrane region" description="Helical" evidence="6">
    <location>
        <begin position="237"/>
        <end position="256"/>
    </location>
</feature>
<feature type="transmembrane region" description="Helical" evidence="6">
    <location>
        <begin position="7"/>
        <end position="25"/>
    </location>
</feature>
<evidence type="ECO:0000256" key="3">
    <source>
        <dbReference type="ARBA" id="ARBA00022692"/>
    </source>
</evidence>
<accession>A0A6N7W2A2</accession>
<protein>
    <submittedName>
        <fullName evidence="7">ABC transporter permease</fullName>
    </submittedName>
</protein>
<feature type="transmembrane region" description="Helical" evidence="6">
    <location>
        <begin position="37"/>
        <end position="62"/>
    </location>
</feature>
<dbReference type="EMBL" id="VULO01000002">
    <property type="protein sequence ID" value="MSS83531.1"/>
    <property type="molecule type" value="Genomic_DNA"/>
</dbReference>
<keyword evidence="8" id="KW-1185">Reference proteome</keyword>
<dbReference type="RefSeq" id="WP_154543067.1">
    <property type="nucleotide sequence ID" value="NZ_VULO01000002.1"/>
</dbReference>
<gene>
    <name evidence="7" type="ORF">FYJ24_01880</name>
</gene>
<feature type="transmembrane region" description="Helical" evidence="6">
    <location>
        <begin position="178"/>
        <end position="198"/>
    </location>
</feature>
<proteinExistence type="predicted"/>
<name>A0A6N7W2A2_9ACTO</name>
<keyword evidence="2" id="KW-1003">Cell membrane</keyword>
<dbReference type="PANTHER" id="PTHR32196">
    <property type="entry name" value="ABC TRANSPORTER PERMEASE PROTEIN YPHD-RELATED-RELATED"/>
    <property type="match status" value="1"/>
</dbReference>
<reference evidence="7 8" key="1">
    <citation type="submission" date="2019-08" db="EMBL/GenBank/DDBJ databases">
        <title>In-depth cultivation of the pig gut microbiome towards novel bacterial diversity and tailored functional studies.</title>
        <authorList>
            <person name="Wylensek D."/>
            <person name="Hitch T.C.A."/>
            <person name="Clavel T."/>
        </authorList>
    </citation>
    <scope>NUCLEOTIDE SEQUENCE [LARGE SCALE GENOMIC DNA]</scope>
    <source>
        <strain evidence="7 8">WB03_NA08</strain>
    </source>
</reference>
<feature type="transmembrane region" description="Helical" evidence="6">
    <location>
        <begin position="126"/>
        <end position="148"/>
    </location>
</feature>